<feature type="signal peptide" evidence="2">
    <location>
        <begin position="1"/>
        <end position="21"/>
    </location>
</feature>
<dbReference type="RefSeq" id="WP_110780084.1">
    <property type="nucleotide sequence ID" value="NZ_QJTI01000004.1"/>
</dbReference>
<proteinExistence type="predicted"/>
<evidence type="ECO:0000313" key="4">
    <source>
        <dbReference type="Proteomes" id="UP000248148"/>
    </source>
</evidence>
<protein>
    <submittedName>
        <fullName evidence="3">Uncharacterized protein</fullName>
    </submittedName>
</protein>
<name>A0A318TK00_9BRAD</name>
<dbReference type="OrthoDB" id="8129622at2"/>
<accession>A0A318TK00</accession>
<dbReference type="AlphaFoldDB" id="A0A318TK00"/>
<sequence>MSPTVPSRLALALLAALALSACSSRHEVPSYAAMPEDDDAFCRQNGVAVGSNEYVACRKNRDVQRSNALTRANRAQRNLGEMMLNNPERP</sequence>
<dbReference type="Proteomes" id="UP000248148">
    <property type="component" value="Unassembled WGS sequence"/>
</dbReference>
<dbReference type="EMBL" id="QJTI01000004">
    <property type="protein sequence ID" value="PYF04127.1"/>
    <property type="molecule type" value="Genomic_DNA"/>
</dbReference>
<evidence type="ECO:0000256" key="1">
    <source>
        <dbReference type="SAM" id="MobiDB-lite"/>
    </source>
</evidence>
<comment type="caution">
    <text evidence="3">The sequence shown here is derived from an EMBL/GenBank/DDBJ whole genome shotgun (WGS) entry which is preliminary data.</text>
</comment>
<feature type="region of interest" description="Disordered" evidence="1">
    <location>
        <begin position="70"/>
        <end position="90"/>
    </location>
</feature>
<reference evidence="3 4" key="1">
    <citation type="submission" date="2018-06" db="EMBL/GenBank/DDBJ databases">
        <title>Genomic Encyclopedia of Archaeal and Bacterial Type Strains, Phase II (KMG-II): from individual species to whole genera.</title>
        <authorList>
            <person name="Goeker M."/>
        </authorList>
    </citation>
    <scope>NUCLEOTIDE SEQUENCE [LARGE SCALE GENOMIC DNA]</scope>
    <source>
        <strain evidence="3 4">JCM 11668</strain>
    </source>
</reference>
<evidence type="ECO:0000256" key="2">
    <source>
        <dbReference type="SAM" id="SignalP"/>
    </source>
</evidence>
<keyword evidence="4" id="KW-1185">Reference proteome</keyword>
<feature type="chain" id="PRO_5016459145" evidence="2">
    <location>
        <begin position="22"/>
        <end position="90"/>
    </location>
</feature>
<gene>
    <name evidence="3" type="ORF">BJ122_104105</name>
</gene>
<organism evidence="3 4">
    <name type="scientific">Rhodopseudomonas faecalis</name>
    <dbReference type="NCBI Taxonomy" id="99655"/>
    <lineage>
        <taxon>Bacteria</taxon>
        <taxon>Pseudomonadati</taxon>
        <taxon>Pseudomonadota</taxon>
        <taxon>Alphaproteobacteria</taxon>
        <taxon>Hyphomicrobiales</taxon>
        <taxon>Nitrobacteraceae</taxon>
        <taxon>Rhodopseudomonas</taxon>
    </lineage>
</organism>
<keyword evidence="2" id="KW-0732">Signal</keyword>
<evidence type="ECO:0000313" key="3">
    <source>
        <dbReference type="EMBL" id="PYF04127.1"/>
    </source>
</evidence>